<accession>A0AAU6W3X2</accession>
<dbReference type="EMBL" id="PP179332">
    <property type="protein sequence ID" value="XAI71073.1"/>
    <property type="molecule type" value="Genomic_DNA"/>
</dbReference>
<feature type="active site" description="Nucleophile" evidence="1">
    <location>
        <position position="27"/>
    </location>
</feature>
<evidence type="ECO:0000313" key="2">
    <source>
        <dbReference type="EMBL" id="XAI71073.1"/>
    </source>
</evidence>
<dbReference type="InterPro" id="IPR010708">
    <property type="entry name" value="5'(3')-deoxyribonucleotidase"/>
</dbReference>
<reference evidence="2" key="1">
    <citation type="journal article" date="2024" name="J. Gen. Virol.">
        <title>Novel phages of Pseudomonas syringae unveil numerous potential auxiliary metabolic genes.</title>
        <authorList>
            <person name="Feltin C."/>
            <person name="Garneau J.R."/>
            <person name="Morris C.E."/>
            <person name="Berard A."/>
            <person name="Torres-Barcelo C."/>
        </authorList>
    </citation>
    <scope>NUCLEOTIDE SEQUENCE</scope>
</reference>
<feature type="active site" description="Proton donor" evidence="1">
    <location>
        <position position="29"/>
    </location>
</feature>
<protein>
    <submittedName>
        <fullName evidence="2">Uncharacterized protein</fullName>
    </submittedName>
</protein>
<dbReference type="GO" id="GO:0008253">
    <property type="term" value="F:5'-nucleotidase activity"/>
    <property type="evidence" value="ECO:0007669"/>
    <property type="project" value="InterPro"/>
</dbReference>
<dbReference type="Pfam" id="PF06941">
    <property type="entry name" value="NT5C"/>
    <property type="match status" value="1"/>
</dbReference>
<dbReference type="Gene3D" id="3.40.50.1000">
    <property type="entry name" value="HAD superfamily/HAD-like"/>
    <property type="match status" value="1"/>
</dbReference>
<gene>
    <name evidence="2" type="ORF">Cygsa01_00027</name>
</gene>
<organism evidence="2">
    <name type="scientific">Pseudomonas phage Cygsa01</name>
    <dbReference type="NCBI Taxonomy" id="3138529"/>
    <lineage>
        <taxon>Viruses</taxon>
    </lineage>
</organism>
<dbReference type="SUPFAM" id="SSF56784">
    <property type="entry name" value="HAD-like"/>
    <property type="match status" value="1"/>
</dbReference>
<dbReference type="GO" id="GO:0009264">
    <property type="term" value="P:deoxyribonucleotide catabolic process"/>
    <property type="evidence" value="ECO:0007669"/>
    <property type="project" value="InterPro"/>
</dbReference>
<dbReference type="InterPro" id="IPR023214">
    <property type="entry name" value="HAD_sf"/>
</dbReference>
<evidence type="ECO:0000256" key="1">
    <source>
        <dbReference type="PIRSR" id="PIRSR610708-1"/>
    </source>
</evidence>
<name>A0AAU6W3X2_9VIRU</name>
<sequence length="194" mass="22372">MKMPGELKRWLQILGASEHRRPLVAIDVDLTFVDTLTPYLEWFKKHTGKTVPQSVYEASYDLNPYYEQNGVDGHAFWKQSDLYDGLVPLPGAVAKLAELSEIADIVFVSKCYPEHITSKVNMLKKFCLFPYEFIATGAKWLVDYDLLIDDSWDVMSKSAPKRPRALHLLFDTIMTRKFDAEANDMVRLYSWAEI</sequence>
<proteinExistence type="predicted"/>
<dbReference type="InterPro" id="IPR036412">
    <property type="entry name" value="HAD-like_sf"/>
</dbReference>